<keyword evidence="2" id="KW-1185">Reference proteome</keyword>
<accession>A0A2T5YQ75</accession>
<dbReference type="GO" id="GO:0016740">
    <property type="term" value="F:transferase activity"/>
    <property type="evidence" value="ECO:0007669"/>
    <property type="project" value="UniProtKB-KW"/>
</dbReference>
<dbReference type="RefSeq" id="WP_146173516.1">
    <property type="nucleotide sequence ID" value="NZ_QBKI01000002.1"/>
</dbReference>
<name>A0A2T5YQ75_9BACT</name>
<evidence type="ECO:0000313" key="1">
    <source>
        <dbReference type="EMBL" id="PTX21465.1"/>
    </source>
</evidence>
<dbReference type="SUPFAM" id="SSF53756">
    <property type="entry name" value="UDP-Glycosyltransferase/glycogen phosphorylase"/>
    <property type="match status" value="1"/>
</dbReference>
<dbReference type="EMBL" id="QBKI01000002">
    <property type="protein sequence ID" value="PTX21465.1"/>
    <property type="molecule type" value="Genomic_DNA"/>
</dbReference>
<dbReference type="Proteomes" id="UP000244225">
    <property type="component" value="Unassembled WGS sequence"/>
</dbReference>
<dbReference type="OrthoDB" id="1100436at2"/>
<protein>
    <submittedName>
        <fullName evidence="1">Glycosyltransferase involved in cell wall biosynthesis</fullName>
    </submittedName>
</protein>
<proteinExistence type="predicted"/>
<organism evidence="1 2">
    <name type="scientific">Pontibacter mucosus</name>
    <dbReference type="NCBI Taxonomy" id="1649266"/>
    <lineage>
        <taxon>Bacteria</taxon>
        <taxon>Pseudomonadati</taxon>
        <taxon>Bacteroidota</taxon>
        <taxon>Cytophagia</taxon>
        <taxon>Cytophagales</taxon>
        <taxon>Hymenobacteraceae</taxon>
        <taxon>Pontibacter</taxon>
    </lineage>
</organism>
<gene>
    <name evidence="1" type="ORF">C8N40_102441</name>
</gene>
<sequence length="374" mass="41755">MRIAFICGSLEPGRDGVGDYTRRMAGELVRQGHQAFILALRDLDLSDAFIGNQKDESIDIPVLRIPAGLGTEECVEQASLWIEHFKPDCISLQFVPFAYHAKGLPYRLSHQLNSIRKARQLHIMFHELWVGMNEGAPVKYKVWGWLQRLLIQSLVSDLKPEIIQTQTEAYQILLAKLGYDVKLLPLFSNIPLINPSKEEIPVSYKDTGELSFILFGAIHPNAPVKDFANEVQEYAKVNRMQVRVLMVGKCGHEQRNWEEVFRSIGADVQFLGQQDPEIISAMLSKASVGISTTPLALADKSGSVMAMKEHGLPVICVSVPWKPAGVNNLKPPLGVTEYRKGNLAKCLSTEIYYSGTYSLKMVAQQFISAMQGKV</sequence>
<dbReference type="AlphaFoldDB" id="A0A2T5YQ75"/>
<reference evidence="1 2" key="1">
    <citation type="submission" date="2018-04" db="EMBL/GenBank/DDBJ databases">
        <title>Genomic Encyclopedia of Archaeal and Bacterial Type Strains, Phase II (KMG-II): from individual species to whole genera.</title>
        <authorList>
            <person name="Goeker M."/>
        </authorList>
    </citation>
    <scope>NUCLEOTIDE SEQUENCE [LARGE SCALE GENOMIC DNA]</scope>
    <source>
        <strain evidence="1 2">DSM 100162</strain>
    </source>
</reference>
<keyword evidence="1" id="KW-0808">Transferase</keyword>
<dbReference type="Gene3D" id="3.40.50.2000">
    <property type="entry name" value="Glycogen Phosphorylase B"/>
    <property type="match status" value="1"/>
</dbReference>
<evidence type="ECO:0000313" key="2">
    <source>
        <dbReference type="Proteomes" id="UP000244225"/>
    </source>
</evidence>
<comment type="caution">
    <text evidence="1">The sequence shown here is derived from an EMBL/GenBank/DDBJ whole genome shotgun (WGS) entry which is preliminary data.</text>
</comment>